<evidence type="ECO:0000313" key="3">
    <source>
        <dbReference type="Proteomes" id="UP001058974"/>
    </source>
</evidence>
<evidence type="ECO:0008006" key="4">
    <source>
        <dbReference type="Google" id="ProtNLM"/>
    </source>
</evidence>
<evidence type="ECO:0000313" key="2">
    <source>
        <dbReference type="EMBL" id="KAI5411279.1"/>
    </source>
</evidence>
<keyword evidence="3" id="KW-1185">Reference proteome</keyword>
<dbReference type="Gramene" id="Psat05G0639700-T1">
    <property type="protein sequence ID" value="KAI5411279.1"/>
    <property type="gene ID" value="KIW84_056397"/>
</dbReference>
<feature type="region of interest" description="Disordered" evidence="1">
    <location>
        <begin position="71"/>
        <end position="94"/>
    </location>
</feature>
<organism evidence="2 3">
    <name type="scientific">Pisum sativum</name>
    <name type="common">Garden pea</name>
    <name type="synonym">Lathyrus oleraceus</name>
    <dbReference type="NCBI Taxonomy" id="3888"/>
    <lineage>
        <taxon>Eukaryota</taxon>
        <taxon>Viridiplantae</taxon>
        <taxon>Streptophyta</taxon>
        <taxon>Embryophyta</taxon>
        <taxon>Tracheophyta</taxon>
        <taxon>Spermatophyta</taxon>
        <taxon>Magnoliopsida</taxon>
        <taxon>eudicotyledons</taxon>
        <taxon>Gunneridae</taxon>
        <taxon>Pentapetalae</taxon>
        <taxon>rosids</taxon>
        <taxon>fabids</taxon>
        <taxon>Fabales</taxon>
        <taxon>Fabaceae</taxon>
        <taxon>Papilionoideae</taxon>
        <taxon>50 kb inversion clade</taxon>
        <taxon>NPAAA clade</taxon>
        <taxon>Hologalegina</taxon>
        <taxon>IRL clade</taxon>
        <taxon>Fabeae</taxon>
        <taxon>Lathyrus</taxon>
    </lineage>
</organism>
<comment type="caution">
    <text evidence="2">The sequence shown here is derived from an EMBL/GenBank/DDBJ whole genome shotgun (WGS) entry which is preliminary data.</text>
</comment>
<reference evidence="2 3" key="1">
    <citation type="journal article" date="2022" name="Nat. Genet.">
        <title>Improved pea reference genome and pan-genome highlight genomic features and evolutionary characteristics.</title>
        <authorList>
            <person name="Yang T."/>
            <person name="Liu R."/>
            <person name="Luo Y."/>
            <person name="Hu S."/>
            <person name="Wang D."/>
            <person name="Wang C."/>
            <person name="Pandey M.K."/>
            <person name="Ge S."/>
            <person name="Xu Q."/>
            <person name="Li N."/>
            <person name="Li G."/>
            <person name="Huang Y."/>
            <person name="Saxena R.K."/>
            <person name="Ji Y."/>
            <person name="Li M."/>
            <person name="Yan X."/>
            <person name="He Y."/>
            <person name="Liu Y."/>
            <person name="Wang X."/>
            <person name="Xiang C."/>
            <person name="Varshney R.K."/>
            <person name="Ding H."/>
            <person name="Gao S."/>
            <person name="Zong X."/>
        </authorList>
    </citation>
    <scope>NUCLEOTIDE SEQUENCE [LARGE SCALE GENOMIC DNA]</scope>
    <source>
        <strain evidence="2 3">cv. Zhongwan 6</strain>
    </source>
</reference>
<sequence>MQCHKNFYGSWQRLRGRRRIQEERIGTAVGGLEDPVRFPSRDMYKLDNIFLDNVKLHINVPKFGRAGKTEVSFSDNDGEVPRSQPLPGKSSVPPSFDSNLEATFKIFNRAYVGMVENPGVTYNMQETFSMEDSFKVKVTSLGENLFRRWSSPEDVDPERVTWLRVYGIPCHAENFDLFAFITKTVGLYICDDDCMSSQTKFDVESILVRTGCSLAINEIFSIRIEVIIFRIKVVEEKHVAISIPQKATIIKSREDSDSKSLSGDLEGVGEESSWGFSEDEEIPIPFHPRWRT</sequence>
<dbReference type="Proteomes" id="UP001058974">
    <property type="component" value="Chromosome 5"/>
</dbReference>
<feature type="region of interest" description="Disordered" evidence="1">
    <location>
        <begin position="256"/>
        <end position="292"/>
    </location>
</feature>
<dbReference type="AlphaFoldDB" id="A0A9D5ALC1"/>
<proteinExistence type="predicted"/>
<dbReference type="EMBL" id="JAMSHJ010000005">
    <property type="protein sequence ID" value="KAI5411279.1"/>
    <property type="molecule type" value="Genomic_DNA"/>
</dbReference>
<name>A0A9D5ALC1_PEA</name>
<accession>A0A9D5ALC1</accession>
<gene>
    <name evidence="2" type="ORF">KIW84_056397</name>
</gene>
<evidence type="ECO:0000256" key="1">
    <source>
        <dbReference type="SAM" id="MobiDB-lite"/>
    </source>
</evidence>
<protein>
    <recommendedName>
        <fullName evidence="4">DUF4283 domain-containing protein</fullName>
    </recommendedName>
</protein>